<dbReference type="EMBL" id="VZTU01018036">
    <property type="protein sequence ID" value="NXT79837.1"/>
    <property type="molecule type" value="Genomic_DNA"/>
</dbReference>
<comment type="caution">
    <text evidence="1">The sequence shown here is derived from an EMBL/GenBank/DDBJ whole genome shotgun (WGS) entry which is preliminary data.</text>
</comment>
<dbReference type="InterPro" id="IPR026797">
    <property type="entry name" value="HAUS_6"/>
</dbReference>
<dbReference type="Proteomes" id="UP000557426">
    <property type="component" value="Unassembled WGS sequence"/>
</dbReference>
<name>A0A7L3FI22_9GRUI</name>
<protein>
    <submittedName>
        <fullName evidence="1">HAUS6 protein</fullName>
    </submittedName>
</protein>
<dbReference type="PANTHER" id="PTHR16151">
    <property type="entry name" value="HAUS AUGMIN-LIKE COMPLEX SUBUNIT 6"/>
    <property type="match status" value="1"/>
</dbReference>
<reference evidence="1 2" key="1">
    <citation type="submission" date="2019-09" db="EMBL/GenBank/DDBJ databases">
        <title>Bird 10,000 Genomes (B10K) Project - Family phase.</title>
        <authorList>
            <person name="Zhang G."/>
        </authorList>
    </citation>
    <scope>NUCLEOTIDE SEQUENCE [LARGE SCALE GENOMIC DNA]</scope>
    <source>
        <strain evidence="1">B10K-DU-011-47</strain>
        <tissue evidence="1">Mixed tissue sample</tissue>
    </source>
</reference>
<feature type="non-terminal residue" evidence="1">
    <location>
        <position position="1"/>
    </location>
</feature>
<dbReference type="AlphaFoldDB" id="A0A7L3FI22"/>
<keyword evidence="2" id="KW-1185">Reference proteome</keyword>
<evidence type="ECO:0000313" key="2">
    <source>
        <dbReference type="Proteomes" id="UP000557426"/>
    </source>
</evidence>
<sequence>CLARAYRMEENDQNKTDNAGRVHKVRSIWTLIMEMLTSLKNEKEIVDSVLKTFNSPDILDGNNAVFSVPELLAQRMESDTRQCYSGNIYEAEKSNYVVVIQLLNESLRTLRDEHFQSELKQLLQVIKNSVLLHNTSVNAGEAKRLEVEYSESVNASISRKQEDWEAKWKSFLGTCPLNLILDNNPVSSVQFI</sequence>
<dbReference type="PANTHER" id="PTHR16151:SF2">
    <property type="entry name" value="HAUS AUGMIN-LIKE COMPLEX SUBUNIT 6"/>
    <property type="match status" value="1"/>
</dbReference>
<accession>A0A7L3FI22</accession>
<proteinExistence type="predicted"/>
<dbReference type="GO" id="GO:0070652">
    <property type="term" value="C:HAUS complex"/>
    <property type="evidence" value="ECO:0007669"/>
    <property type="project" value="InterPro"/>
</dbReference>
<dbReference type="GO" id="GO:0008017">
    <property type="term" value="F:microtubule binding"/>
    <property type="evidence" value="ECO:0007669"/>
    <property type="project" value="TreeGrafter"/>
</dbReference>
<evidence type="ECO:0000313" key="1">
    <source>
        <dbReference type="EMBL" id="NXT79837.1"/>
    </source>
</evidence>
<feature type="non-terminal residue" evidence="1">
    <location>
        <position position="192"/>
    </location>
</feature>
<dbReference type="GO" id="GO:0051225">
    <property type="term" value="P:spindle assembly"/>
    <property type="evidence" value="ECO:0007669"/>
    <property type="project" value="InterPro"/>
</dbReference>
<dbReference type="GO" id="GO:1990498">
    <property type="term" value="C:mitotic spindle microtubule"/>
    <property type="evidence" value="ECO:0007669"/>
    <property type="project" value="TreeGrafter"/>
</dbReference>
<organism evidence="1 2">
    <name type="scientific">Zapornia atra</name>
    <name type="common">Henderson crake</name>
    <dbReference type="NCBI Taxonomy" id="2585822"/>
    <lineage>
        <taxon>Eukaryota</taxon>
        <taxon>Metazoa</taxon>
        <taxon>Chordata</taxon>
        <taxon>Craniata</taxon>
        <taxon>Vertebrata</taxon>
        <taxon>Euteleostomi</taxon>
        <taxon>Archelosauria</taxon>
        <taxon>Archosauria</taxon>
        <taxon>Dinosauria</taxon>
        <taxon>Saurischia</taxon>
        <taxon>Theropoda</taxon>
        <taxon>Coelurosauria</taxon>
        <taxon>Aves</taxon>
        <taxon>Neognathae</taxon>
        <taxon>Neoaves</taxon>
        <taxon>Gruiformes</taxon>
        <taxon>Rallidae</taxon>
        <taxon>Zapornia</taxon>
    </lineage>
</organism>
<gene>
    <name evidence="1" type="primary">Haus6</name>
    <name evidence="1" type="ORF">ZAPATR_R14682</name>
</gene>